<feature type="compositionally biased region" description="Basic and acidic residues" evidence="1">
    <location>
        <begin position="123"/>
        <end position="135"/>
    </location>
</feature>
<keyword evidence="3" id="KW-1185">Reference proteome</keyword>
<accession>A0A8J3VXZ7</accession>
<organism evidence="2 3">
    <name type="scientific">Sphaerimonospora thailandensis</name>
    <dbReference type="NCBI Taxonomy" id="795644"/>
    <lineage>
        <taxon>Bacteria</taxon>
        <taxon>Bacillati</taxon>
        <taxon>Actinomycetota</taxon>
        <taxon>Actinomycetes</taxon>
        <taxon>Streptosporangiales</taxon>
        <taxon>Streptosporangiaceae</taxon>
        <taxon>Sphaerimonospora</taxon>
    </lineage>
</organism>
<evidence type="ECO:0000313" key="3">
    <source>
        <dbReference type="Proteomes" id="UP000610966"/>
    </source>
</evidence>
<name>A0A8J3VXZ7_9ACTN</name>
<evidence type="ECO:0000256" key="1">
    <source>
        <dbReference type="SAM" id="MobiDB-lite"/>
    </source>
</evidence>
<protein>
    <submittedName>
        <fullName evidence="2">Uncharacterized protein</fullName>
    </submittedName>
</protein>
<comment type="caution">
    <text evidence="2">The sequence shown here is derived from an EMBL/GenBank/DDBJ whole genome shotgun (WGS) entry which is preliminary data.</text>
</comment>
<proteinExistence type="predicted"/>
<dbReference type="AlphaFoldDB" id="A0A8J3VXZ7"/>
<reference evidence="2" key="1">
    <citation type="submission" date="2021-01" db="EMBL/GenBank/DDBJ databases">
        <title>Whole genome shotgun sequence of Sphaerimonospora thailandensis NBRC 107569.</title>
        <authorList>
            <person name="Komaki H."/>
            <person name="Tamura T."/>
        </authorList>
    </citation>
    <scope>NUCLEOTIDE SEQUENCE</scope>
    <source>
        <strain evidence="2">NBRC 107569</strain>
    </source>
</reference>
<dbReference type="EMBL" id="BOOG01000014">
    <property type="protein sequence ID" value="GIH69439.1"/>
    <property type="molecule type" value="Genomic_DNA"/>
</dbReference>
<feature type="region of interest" description="Disordered" evidence="1">
    <location>
        <begin position="123"/>
        <end position="145"/>
    </location>
</feature>
<evidence type="ECO:0000313" key="2">
    <source>
        <dbReference type="EMBL" id="GIH69439.1"/>
    </source>
</evidence>
<gene>
    <name evidence="2" type="ORF">Mth01_16920</name>
</gene>
<dbReference type="Proteomes" id="UP000610966">
    <property type="component" value="Unassembled WGS sequence"/>
</dbReference>
<dbReference type="RefSeq" id="WP_204013990.1">
    <property type="nucleotide sequence ID" value="NZ_BOOG01000014.1"/>
</dbReference>
<sequence length="145" mass="16750">MFVTYCPEDGDEQRWTFDSKRVRASKAEMIEKRFGDNWEKWLFAVQSGNMRARRVLLWHLLTLEHHGLRLEDVPDFYSGELLVEHSVAELREIRDRVAKSNVSAEQREDVFTALDTEITAAMEREEHFGEPEGKAPSKSGAADIP</sequence>